<evidence type="ECO:0000313" key="5">
    <source>
        <dbReference type="EMBL" id="CAA6804797.1"/>
    </source>
</evidence>
<keyword evidence="2" id="KW-0902">Two-component regulatory system</keyword>
<feature type="domain" description="Response regulatory" evidence="4">
    <location>
        <begin position="4"/>
        <end position="120"/>
    </location>
</feature>
<accession>A0A6S6SP87</accession>
<dbReference type="InterPro" id="IPR011006">
    <property type="entry name" value="CheY-like_superfamily"/>
</dbReference>
<dbReference type="SUPFAM" id="SSF52172">
    <property type="entry name" value="CheY-like"/>
    <property type="match status" value="1"/>
</dbReference>
<reference evidence="5" key="1">
    <citation type="submission" date="2020-01" db="EMBL/GenBank/DDBJ databases">
        <authorList>
            <person name="Meier V. D."/>
            <person name="Meier V D."/>
        </authorList>
    </citation>
    <scope>NUCLEOTIDE SEQUENCE</scope>
    <source>
        <strain evidence="5">HLG_WM_MAG_10</strain>
    </source>
</reference>
<gene>
    <name evidence="5" type="ORF">HELGO_WM12700</name>
</gene>
<dbReference type="GO" id="GO:0000160">
    <property type="term" value="P:phosphorelay signal transduction system"/>
    <property type="evidence" value="ECO:0007669"/>
    <property type="project" value="UniProtKB-KW"/>
</dbReference>
<sequence length="122" mass="13203">MSKRVLIVDDSLYMRTMINSALTAAGYEVVGQAANGESAIDMALDLLPDLITLDNILPDMIGTDILRVLKEDENIPSKVIMISAVGQDSVIQEGMSLGAAAYIVKPFTTESLLEVIDKEMQD</sequence>
<dbReference type="InterPro" id="IPR050595">
    <property type="entry name" value="Bact_response_regulator"/>
</dbReference>
<dbReference type="Pfam" id="PF00072">
    <property type="entry name" value="Response_reg"/>
    <property type="match status" value="1"/>
</dbReference>
<evidence type="ECO:0000259" key="4">
    <source>
        <dbReference type="PROSITE" id="PS50110"/>
    </source>
</evidence>
<dbReference type="SMART" id="SM00448">
    <property type="entry name" value="REC"/>
    <property type="match status" value="1"/>
</dbReference>
<name>A0A6S6SP87_9BACT</name>
<evidence type="ECO:0000256" key="3">
    <source>
        <dbReference type="PROSITE-ProRule" id="PRU00169"/>
    </source>
</evidence>
<protein>
    <submittedName>
        <fullName evidence="5">Response regulator</fullName>
    </submittedName>
</protein>
<dbReference type="PROSITE" id="PS50110">
    <property type="entry name" value="RESPONSE_REGULATORY"/>
    <property type="match status" value="1"/>
</dbReference>
<proteinExistence type="predicted"/>
<dbReference type="PANTHER" id="PTHR44591:SF14">
    <property type="entry name" value="PROTEIN PILG"/>
    <property type="match status" value="1"/>
</dbReference>
<feature type="modified residue" description="4-aspartylphosphate" evidence="3">
    <location>
        <position position="54"/>
    </location>
</feature>
<dbReference type="AlphaFoldDB" id="A0A6S6SP87"/>
<dbReference type="Gene3D" id="3.40.50.2300">
    <property type="match status" value="1"/>
</dbReference>
<dbReference type="InterPro" id="IPR001789">
    <property type="entry name" value="Sig_transdc_resp-reg_receiver"/>
</dbReference>
<dbReference type="EMBL" id="CACVAQ010000102">
    <property type="protein sequence ID" value="CAA6804797.1"/>
    <property type="molecule type" value="Genomic_DNA"/>
</dbReference>
<evidence type="ECO:0000256" key="2">
    <source>
        <dbReference type="ARBA" id="ARBA00023012"/>
    </source>
</evidence>
<keyword evidence="1 3" id="KW-0597">Phosphoprotein</keyword>
<organism evidence="5">
    <name type="scientific">uncultured Aureispira sp</name>
    <dbReference type="NCBI Taxonomy" id="1331704"/>
    <lineage>
        <taxon>Bacteria</taxon>
        <taxon>Pseudomonadati</taxon>
        <taxon>Bacteroidota</taxon>
        <taxon>Saprospiria</taxon>
        <taxon>Saprospirales</taxon>
        <taxon>Saprospiraceae</taxon>
        <taxon>Aureispira</taxon>
        <taxon>environmental samples</taxon>
    </lineage>
</organism>
<evidence type="ECO:0000256" key="1">
    <source>
        <dbReference type="ARBA" id="ARBA00022553"/>
    </source>
</evidence>
<dbReference type="PANTHER" id="PTHR44591">
    <property type="entry name" value="STRESS RESPONSE REGULATOR PROTEIN 1"/>
    <property type="match status" value="1"/>
</dbReference>